<comment type="caution">
    <text evidence="1">The sequence shown here is derived from an EMBL/GenBank/DDBJ whole genome shotgun (WGS) entry which is preliminary data.</text>
</comment>
<dbReference type="EMBL" id="JARPRR010000030">
    <property type="protein sequence ID" value="MDG0955899.1"/>
    <property type="molecule type" value="Genomic_DNA"/>
</dbReference>
<name>A0AAJ1K723_9BACI</name>
<dbReference type="RefSeq" id="WP_277617138.1">
    <property type="nucleotide sequence ID" value="NZ_JARPRP010000031.1"/>
</dbReference>
<protein>
    <submittedName>
        <fullName evidence="1">Uncharacterized protein</fullName>
    </submittedName>
</protein>
<dbReference type="AlphaFoldDB" id="A0AAJ1K723"/>
<evidence type="ECO:0000313" key="1">
    <source>
        <dbReference type="EMBL" id="MDG0955899.1"/>
    </source>
</evidence>
<proteinExistence type="predicted"/>
<reference evidence="1" key="1">
    <citation type="submission" date="2023-03" db="EMBL/GenBank/DDBJ databases">
        <title>Genetic diversity of Bacillus cereus sensu lato isolates from Slovenia.</title>
        <authorList>
            <person name="Abdelli M."/>
        </authorList>
    </citation>
    <scope>NUCLEOTIDE SEQUENCE</scope>
    <source>
        <strain evidence="1">SIBC39</strain>
    </source>
</reference>
<organism evidence="1 2">
    <name type="scientific">Bacillus paranthracis</name>
    <dbReference type="NCBI Taxonomy" id="2026186"/>
    <lineage>
        <taxon>Bacteria</taxon>
        <taxon>Bacillati</taxon>
        <taxon>Bacillota</taxon>
        <taxon>Bacilli</taxon>
        <taxon>Bacillales</taxon>
        <taxon>Bacillaceae</taxon>
        <taxon>Bacillus</taxon>
        <taxon>Bacillus cereus group</taxon>
    </lineage>
</organism>
<sequence>MYIETLRNKLKKDCKGKAMVRNAGLGHFYIYLASSDDIFTARSSVLEVNEVCGTKAKYNGRTEHIDGRLYNYCIHGWDANQKSS</sequence>
<accession>A0AAJ1K723</accession>
<evidence type="ECO:0000313" key="2">
    <source>
        <dbReference type="Proteomes" id="UP001216801"/>
    </source>
</evidence>
<gene>
    <name evidence="1" type="ORF">P6U19_25390</name>
</gene>
<dbReference type="Proteomes" id="UP001216801">
    <property type="component" value="Unassembled WGS sequence"/>
</dbReference>